<dbReference type="PATRIC" id="fig|243231.5.peg.3248"/>
<keyword evidence="3" id="KW-1185">Reference proteome</keyword>
<feature type="signal peptide" evidence="1">
    <location>
        <begin position="1"/>
        <end position="20"/>
    </location>
</feature>
<dbReference type="EnsemblBacteria" id="AAR36617">
    <property type="protein sequence ID" value="AAR36617"/>
    <property type="gene ID" value="GSU3226"/>
</dbReference>
<reference evidence="2 3" key="1">
    <citation type="journal article" date="2003" name="Science">
        <title>Genome of Geobacter sulfurreducens: metal reduction in subsurface environments.</title>
        <authorList>
            <person name="Methe B.A."/>
            <person name="Nelson K.E."/>
            <person name="Eisen J.A."/>
            <person name="Paulsen I.T."/>
            <person name="Nelson W."/>
            <person name="Heidelberg J.F."/>
            <person name="Wu D."/>
            <person name="Wu M."/>
            <person name="Ward N."/>
            <person name="Beanan M.J."/>
            <person name="Dodson R.J."/>
            <person name="Madupu R."/>
            <person name="Brinkac L.M."/>
            <person name="Daugherty S.C."/>
            <person name="DeBoy R.T."/>
            <person name="Durkin A.S."/>
            <person name="Gwinn M."/>
            <person name="Kolonay J.F."/>
            <person name="Sullivan S.A."/>
            <person name="Haft D.H."/>
            <person name="Selengut J."/>
            <person name="Davidsen T.M."/>
            <person name="Zafar N."/>
            <person name="White O."/>
            <person name="Tran B."/>
            <person name="Romero C."/>
            <person name="Forberger H.A."/>
            <person name="Weidman J."/>
            <person name="Khouri H."/>
            <person name="Feldblyum T.V."/>
            <person name="Utterback T.R."/>
            <person name="Van Aken S.E."/>
            <person name="Lovley D.R."/>
            <person name="Fraser C.M."/>
        </authorList>
    </citation>
    <scope>NUCLEOTIDE SEQUENCE [LARGE SCALE GENOMIC DNA]</scope>
    <source>
        <strain evidence="3">ATCC 51573 / DSM 12127 / PCA</strain>
    </source>
</reference>
<proteinExistence type="predicted"/>
<reference evidence="2 3" key="2">
    <citation type="journal article" date="2012" name="BMC Genomics">
        <title>Comparative genomic analysis of Geobacter sulfurreducens KN400, a strain with enhanced capacity for extracellular electron transfer and electricity production.</title>
        <authorList>
            <person name="Butler J.E."/>
            <person name="Young N.D."/>
            <person name="Aklujkar M."/>
            <person name="Lovley D.R."/>
        </authorList>
    </citation>
    <scope>NUCLEOTIDE SEQUENCE [LARGE SCALE GENOMIC DNA]</scope>
    <source>
        <strain evidence="3">ATCC 51573 / DSM 12127 / PCA</strain>
    </source>
</reference>
<dbReference type="Proteomes" id="UP000000577">
    <property type="component" value="Chromosome"/>
</dbReference>
<evidence type="ECO:0000313" key="3">
    <source>
        <dbReference type="Proteomes" id="UP000000577"/>
    </source>
</evidence>
<organism evidence="2 3">
    <name type="scientific">Geobacter sulfurreducens (strain ATCC 51573 / DSM 12127 / PCA)</name>
    <dbReference type="NCBI Taxonomy" id="243231"/>
    <lineage>
        <taxon>Bacteria</taxon>
        <taxon>Pseudomonadati</taxon>
        <taxon>Thermodesulfobacteriota</taxon>
        <taxon>Desulfuromonadia</taxon>
        <taxon>Geobacterales</taxon>
        <taxon>Geobacteraceae</taxon>
        <taxon>Geobacter</taxon>
    </lineage>
</organism>
<protein>
    <submittedName>
        <fullName evidence="2">Cytochrome c</fullName>
    </submittedName>
</protein>
<feature type="chain" id="PRO_5004284871" evidence="1">
    <location>
        <begin position="21"/>
        <end position="576"/>
    </location>
</feature>
<dbReference type="OrthoDB" id="5428211at2"/>
<dbReference type="InterPro" id="IPR036280">
    <property type="entry name" value="Multihaem_cyt_sf"/>
</dbReference>
<sequence length="576" mass="61649">MAARPMITALVFFLGTAAPAAALSPSLSVTDSHNRHNLSVSGPGLTGATRASTEERVCIFCHTPHHATSITPLWSRELSSALYTPYDSSTLKAIQKPGQPTGASRLCLGCHDGTIAPGMLSGGKMIAGLPTLPTNVRSNLSTDLSDDHPISFPYAGSISVAAVLRLPAELPPEISLEDGRIECTSCHDPHKDRYPPADHPQKSGKFLVLDNNNYSALCTACHSRAGLTEGAHYLPGDPCESCHQVHRADQPARLLKGANVQETCVLTCHNGTGTVETSGTDIRSASVFGKAHQTGRLVLSGRHDADENPLDFEPSQPHVECVDCHNPCITRHESTPLASPPTLNGRLVGVTIAKSPDGIKTYADSEYAICYKCHGDRSFVPPAVPRRVQTGDQSLRFAQENPSYHPVSAPGKGMSVPSLRFEIVGFRPARTLSISSLIYCTDCHSSNKGSKVGGSGASGPHGSDYQPILMDRYEHDTYPLAYAESNYSLCFRCHDQTILLDPGRSAFPLHQSHLVNHQVPCSVCHDPHGVPLVLGGTTAANSHLINFDTRFVTTGSYDSPGRSCTVSCHSANPRTY</sequence>
<dbReference type="STRING" id="243231.GSU3226"/>
<dbReference type="AlphaFoldDB" id="Q747N9"/>
<dbReference type="KEGG" id="gsu:GSU3226"/>
<evidence type="ECO:0000256" key="1">
    <source>
        <dbReference type="SAM" id="SignalP"/>
    </source>
</evidence>
<dbReference type="SUPFAM" id="SSF48695">
    <property type="entry name" value="Multiheme cytochromes"/>
    <property type="match status" value="2"/>
</dbReference>
<evidence type="ECO:0000313" key="2">
    <source>
        <dbReference type="EMBL" id="AAR36617.1"/>
    </source>
</evidence>
<dbReference type="InParanoid" id="Q747N9"/>
<dbReference type="GO" id="GO:0016491">
    <property type="term" value="F:oxidoreductase activity"/>
    <property type="evidence" value="ECO:0000318"/>
    <property type="project" value="GO_Central"/>
</dbReference>
<accession>Q747N9</accession>
<dbReference type="eggNOG" id="COG3303">
    <property type="taxonomic scope" value="Bacteria"/>
</dbReference>
<name>Q747N9_GEOSL</name>
<gene>
    <name evidence="2" type="ordered locus">GSU3226</name>
</gene>
<dbReference type="EMBL" id="AE017180">
    <property type="protein sequence ID" value="AAR36617.1"/>
    <property type="molecule type" value="Genomic_DNA"/>
</dbReference>
<dbReference type="HOGENOM" id="CLU_017029_0_0_7"/>
<keyword evidence="1" id="KW-0732">Signal</keyword>
<dbReference type="RefSeq" id="WP_010943843.1">
    <property type="nucleotide sequence ID" value="NC_002939.5"/>
</dbReference>